<feature type="compositionally biased region" description="Polar residues" evidence="5">
    <location>
        <begin position="41"/>
        <end position="54"/>
    </location>
</feature>
<keyword evidence="2 3" id="KW-0067">ATP-binding</keyword>
<keyword evidence="4" id="KW-0808">Transferase</keyword>
<organism evidence="8 9">
    <name type="scientific">Pristionchus fissidentatus</name>
    <dbReference type="NCBI Taxonomy" id="1538716"/>
    <lineage>
        <taxon>Eukaryota</taxon>
        <taxon>Metazoa</taxon>
        <taxon>Ecdysozoa</taxon>
        <taxon>Nematoda</taxon>
        <taxon>Chromadorea</taxon>
        <taxon>Rhabditida</taxon>
        <taxon>Rhabditina</taxon>
        <taxon>Diplogasteromorpha</taxon>
        <taxon>Diplogasteroidea</taxon>
        <taxon>Neodiplogasteridae</taxon>
        <taxon>Pristionchus</taxon>
    </lineage>
</organism>
<dbReference type="SMART" id="SM00240">
    <property type="entry name" value="FHA"/>
    <property type="match status" value="1"/>
</dbReference>
<dbReference type="Pfam" id="PF00498">
    <property type="entry name" value="FHA"/>
    <property type="match status" value="1"/>
</dbReference>
<feature type="binding site" evidence="3">
    <location>
        <position position="230"/>
    </location>
    <ligand>
        <name>ATP</name>
        <dbReference type="ChEBI" id="CHEBI:30616"/>
    </ligand>
</feature>
<dbReference type="GO" id="GO:0005524">
    <property type="term" value="F:ATP binding"/>
    <property type="evidence" value="ECO:0007669"/>
    <property type="project" value="UniProtKB-UniRule"/>
</dbReference>
<sequence>QMGGSDPEPRRSVSQFRKRSFDSSIDNSATSTEVTFDDVVTDSQPATQPALSSQEVEEASSPRRELASQIASWLQPLDDALTRIDFCQSSIVIGRSDDDPAVDYNVNRLRETKLAIWSTLSRRHFSIEKMFDGSVMLTDLSRNGTFVNRELVGNGKSVPIVHRDVISMGHVAFYSYMYEESRVERELPPALVEKYLITGSVLGTGGYGKVVLAKARDSKAKWVAIKSIAKTKLAASASRSAADPNDINNEVACMKDIMHPNCIRIEDVMESAHHAFIVLEFVDGGEFYDRIVEEKRGSNGLGEKLTKFYALQLFDALEYLHSVGVCHRDIKPENILLADREEYTVAKLTDFGLSKQMKAGIEMKTYCGTPTYIAPEMLNNDDEVYTPAVDVWSLGVVLFTAIVGYPPFSEGYEDGMELTEQIKKGRLIFSRSWKTISLTAQQFIQQTLKVNPRDRLRPMSAVHHKWFDKGTRDHVAAVIKAHLVR</sequence>
<dbReference type="InterPro" id="IPR000719">
    <property type="entry name" value="Prot_kinase_dom"/>
</dbReference>
<proteinExistence type="inferred from homology"/>
<dbReference type="GO" id="GO:0004674">
    <property type="term" value="F:protein serine/threonine kinase activity"/>
    <property type="evidence" value="ECO:0007669"/>
    <property type="project" value="UniProtKB-KW"/>
</dbReference>
<comment type="similarity">
    <text evidence="4">Belongs to the protein kinase superfamily.</text>
</comment>
<feature type="compositionally biased region" description="Polar residues" evidence="5">
    <location>
        <begin position="22"/>
        <end position="34"/>
    </location>
</feature>
<dbReference type="PANTHER" id="PTHR24347">
    <property type="entry name" value="SERINE/THREONINE-PROTEIN KINASE"/>
    <property type="match status" value="1"/>
</dbReference>
<dbReference type="EMBL" id="BTSY01000005">
    <property type="protein sequence ID" value="GMT26703.1"/>
    <property type="molecule type" value="Genomic_DNA"/>
</dbReference>
<dbReference type="PROSITE" id="PS50011">
    <property type="entry name" value="PROTEIN_KINASE_DOM"/>
    <property type="match status" value="1"/>
</dbReference>
<accession>A0AAV5W587</accession>
<dbReference type="InterPro" id="IPR011009">
    <property type="entry name" value="Kinase-like_dom_sf"/>
</dbReference>
<dbReference type="Pfam" id="PF00069">
    <property type="entry name" value="Pkinase"/>
    <property type="match status" value="1"/>
</dbReference>
<protein>
    <recommendedName>
        <fullName evidence="10">Pkinase-domain-containing protein</fullName>
    </recommendedName>
</protein>
<dbReference type="PROSITE" id="PS00107">
    <property type="entry name" value="PROTEIN_KINASE_ATP"/>
    <property type="match status" value="1"/>
</dbReference>
<dbReference type="Proteomes" id="UP001432322">
    <property type="component" value="Unassembled WGS sequence"/>
</dbReference>
<name>A0AAV5W587_9BILA</name>
<dbReference type="FunFam" id="1.10.510.10:FF:002212">
    <property type="match status" value="1"/>
</dbReference>
<evidence type="ECO:0000256" key="2">
    <source>
        <dbReference type="ARBA" id="ARBA00022840"/>
    </source>
</evidence>
<evidence type="ECO:0000313" key="9">
    <source>
        <dbReference type="Proteomes" id="UP001432322"/>
    </source>
</evidence>
<evidence type="ECO:0000256" key="3">
    <source>
        <dbReference type="PROSITE-ProRule" id="PRU10141"/>
    </source>
</evidence>
<evidence type="ECO:0000259" key="7">
    <source>
        <dbReference type="PROSITE" id="PS50011"/>
    </source>
</evidence>
<dbReference type="SUPFAM" id="SSF56112">
    <property type="entry name" value="Protein kinase-like (PK-like)"/>
    <property type="match status" value="1"/>
</dbReference>
<keyword evidence="9" id="KW-1185">Reference proteome</keyword>
<dbReference type="InterPro" id="IPR000253">
    <property type="entry name" value="FHA_dom"/>
</dbReference>
<gene>
    <name evidence="8" type="ORF">PFISCL1PPCAC_18000</name>
</gene>
<feature type="domain" description="FHA" evidence="6">
    <location>
        <begin position="91"/>
        <end position="152"/>
    </location>
</feature>
<evidence type="ECO:0000259" key="6">
    <source>
        <dbReference type="PROSITE" id="PS50006"/>
    </source>
</evidence>
<keyword evidence="4" id="KW-0418">Kinase</keyword>
<dbReference type="SMART" id="SM00220">
    <property type="entry name" value="S_TKc"/>
    <property type="match status" value="1"/>
</dbReference>
<dbReference type="AlphaFoldDB" id="A0AAV5W587"/>
<dbReference type="Gene3D" id="2.60.200.20">
    <property type="match status" value="1"/>
</dbReference>
<evidence type="ECO:0000313" key="8">
    <source>
        <dbReference type="EMBL" id="GMT26703.1"/>
    </source>
</evidence>
<feature type="region of interest" description="Disordered" evidence="5">
    <location>
        <begin position="1"/>
        <end position="62"/>
    </location>
</feature>
<reference evidence="8" key="1">
    <citation type="submission" date="2023-10" db="EMBL/GenBank/DDBJ databases">
        <title>Genome assembly of Pristionchus species.</title>
        <authorList>
            <person name="Yoshida K."/>
            <person name="Sommer R.J."/>
        </authorList>
    </citation>
    <scope>NUCLEOTIDE SEQUENCE</scope>
    <source>
        <strain evidence="8">RS5133</strain>
    </source>
</reference>
<dbReference type="PROSITE" id="PS00108">
    <property type="entry name" value="PROTEIN_KINASE_ST"/>
    <property type="match status" value="1"/>
</dbReference>
<dbReference type="Gene3D" id="1.10.510.10">
    <property type="entry name" value="Transferase(Phosphotransferase) domain 1"/>
    <property type="match status" value="1"/>
</dbReference>
<evidence type="ECO:0000256" key="5">
    <source>
        <dbReference type="SAM" id="MobiDB-lite"/>
    </source>
</evidence>
<feature type="non-terminal residue" evidence="8">
    <location>
        <position position="485"/>
    </location>
</feature>
<dbReference type="InterPro" id="IPR017441">
    <property type="entry name" value="Protein_kinase_ATP_BS"/>
</dbReference>
<dbReference type="SUPFAM" id="SSF49879">
    <property type="entry name" value="SMAD/FHA domain"/>
    <property type="match status" value="1"/>
</dbReference>
<dbReference type="InterPro" id="IPR008984">
    <property type="entry name" value="SMAD_FHA_dom_sf"/>
</dbReference>
<keyword evidence="4" id="KW-0723">Serine/threonine-protein kinase</keyword>
<dbReference type="PROSITE" id="PS50006">
    <property type="entry name" value="FHA_DOMAIN"/>
    <property type="match status" value="1"/>
</dbReference>
<feature type="domain" description="Protein kinase" evidence="7">
    <location>
        <begin position="196"/>
        <end position="467"/>
    </location>
</feature>
<evidence type="ECO:0008006" key="10">
    <source>
        <dbReference type="Google" id="ProtNLM"/>
    </source>
</evidence>
<keyword evidence="1 3" id="KW-0547">Nucleotide-binding</keyword>
<evidence type="ECO:0000256" key="1">
    <source>
        <dbReference type="ARBA" id="ARBA00022741"/>
    </source>
</evidence>
<comment type="caution">
    <text evidence="8">The sequence shown here is derived from an EMBL/GenBank/DDBJ whole genome shotgun (WGS) entry which is preliminary data.</text>
</comment>
<evidence type="ECO:0000256" key="4">
    <source>
        <dbReference type="RuleBase" id="RU000304"/>
    </source>
</evidence>
<feature type="non-terminal residue" evidence="8">
    <location>
        <position position="1"/>
    </location>
</feature>
<dbReference type="InterPro" id="IPR008271">
    <property type="entry name" value="Ser/Thr_kinase_AS"/>
</dbReference>